<reference evidence="9" key="2">
    <citation type="journal article" date="2007" name="PLoS Biol.">
        <title>Survey sequencing and comparative analysis of the elephant shark (Callorhinchus milii) genome.</title>
        <authorList>
            <person name="Venkatesh B."/>
            <person name="Kirkness E.F."/>
            <person name="Loh Y.H."/>
            <person name="Halpern A.L."/>
            <person name="Lee A.P."/>
            <person name="Johnson J."/>
            <person name="Dandona N."/>
            <person name="Viswanathan L.D."/>
            <person name="Tay A."/>
            <person name="Venter J.C."/>
            <person name="Strausberg R.L."/>
            <person name="Brenner S."/>
        </authorList>
    </citation>
    <scope>NUCLEOTIDE SEQUENCE [LARGE SCALE GENOMIC DNA]</scope>
</reference>
<feature type="compositionally biased region" description="Pro residues" evidence="6">
    <location>
        <begin position="458"/>
        <end position="467"/>
    </location>
</feature>
<proteinExistence type="predicted"/>
<dbReference type="Gene3D" id="1.20.1070.10">
    <property type="entry name" value="Rhodopsin 7-helix transmembrane proteins"/>
    <property type="match status" value="1"/>
</dbReference>
<reference evidence="8" key="5">
    <citation type="submission" date="2025-09" db="UniProtKB">
        <authorList>
            <consortium name="Ensembl"/>
        </authorList>
    </citation>
    <scope>IDENTIFICATION</scope>
</reference>
<gene>
    <name evidence="8" type="primary">LOC103175965</name>
</gene>
<dbReference type="Ensembl" id="ENSCMIT00000010845.1">
    <property type="protein sequence ID" value="ENSCMIP00000010570.1"/>
    <property type="gene ID" value="ENSCMIG00000005572.1"/>
</dbReference>
<protein>
    <submittedName>
        <fullName evidence="8">G protein-coupled receptor 149</fullName>
    </submittedName>
</protein>
<feature type="compositionally biased region" description="Polar residues" evidence="6">
    <location>
        <begin position="1"/>
        <end position="14"/>
    </location>
</feature>
<name>A0A4W3H5E1_CALMI</name>
<evidence type="ECO:0000256" key="6">
    <source>
        <dbReference type="SAM" id="MobiDB-lite"/>
    </source>
</evidence>
<feature type="region of interest" description="Disordered" evidence="6">
    <location>
        <begin position="229"/>
        <end position="276"/>
    </location>
</feature>
<feature type="transmembrane region" description="Helical" evidence="7">
    <location>
        <begin position="137"/>
        <end position="157"/>
    </location>
</feature>
<reference evidence="9" key="3">
    <citation type="journal article" date="2014" name="Nature">
        <title>Elephant shark genome provides unique insights into gnathostome evolution.</title>
        <authorList>
            <consortium name="International Elephant Shark Genome Sequencing Consortium"/>
            <person name="Venkatesh B."/>
            <person name="Lee A.P."/>
            <person name="Ravi V."/>
            <person name="Maurya A.K."/>
            <person name="Lian M.M."/>
            <person name="Swann J.B."/>
            <person name="Ohta Y."/>
            <person name="Flajnik M.F."/>
            <person name="Sutoh Y."/>
            <person name="Kasahara M."/>
            <person name="Hoon S."/>
            <person name="Gangu V."/>
            <person name="Roy S.W."/>
            <person name="Irimia M."/>
            <person name="Korzh V."/>
            <person name="Kondrychyn I."/>
            <person name="Lim Z.W."/>
            <person name="Tay B.H."/>
            <person name="Tohari S."/>
            <person name="Kong K.W."/>
            <person name="Ho S."/>
            <person name="Lorente-Galdos B."/>
            <person name="Quilez J."/>
            <person name="Marques-Bonet T."/>
            <person name="Raney B.J."/>
            <person name="Ingham P.W."/>
            <person name="Tay A."/>
            <person name="Hillier L.W."/>
            <person name="Minx P."/>
            <person name="Boehm T."/>
            <person name="Wilson R.K."/>
            <person name="Brenner S."/>
            <person name="Warren W.C."/>
        </authorList>
    </citation>
    <scope>NUCLEOTIDE SEQUENCE [LARGE SCALE GENOMIC DNA]</scope>
</reference>
<evidence type="ECO:0000313" key="8">
    <source>
        <dbReference type="Ensembl" id="ENSCMIP00000010570.1"/>
    </source>
</evidence>
<evidence type="ECO:0000256" key="1">
    <source>
        <dbReference type="ARBA" id="ARBA00004651"/>
    </source>
</evidence>
<reference evidence="9" key="1">
    <citation type="journal article" date="2006" name="Science">
        <title>Ancient noncoding elements conserved in the human genome.</title>
        <authorList>
            <person name="Venkatesh B."/>
            <person name="Kirkness E.F."/>
            <person name="Loh Y.H."/>
            <person name="Halpern A.L."/>
            <person name="Lee A.P."/>
            <person name="Johnson J."/>
            <person name="Dandona N."/>
            <person name="Viswanathan L.D."/>
            <person name="Tay A."/>
            <person name="Venter J.C."/>
            <person name="Strausberg R.L."/>
            <person name="Brenner S."/>
        </authorList>
    </citation>
    <scope>NUCLEOTIDE SEQUENCE [LARGE SCALE GENOMIC DNA]</scope>
</reference>
<evidence type="ECO:0000256" key="7">
    <source>
        <dbReference type="SAM" id="Phobius"/>
    </source>
</evidence>
<evidence type="ECO:0000256" key="3">
    <source>
        <dbReference type="ARBA" id="ARBA00023040"/>
    </source>
</evidence>
<dbReference type="GO" id="GO:0004930">
    <property type="term" value="F:G protein-coupled receptor activity"/>
    <property type="evidence" value="ECO:0007669"/>
    <property type="project" value="UniProtKB-KW"/>
</dbReference>
<dbReference type="AlphaFoldDB" id="A0A4W3H5E1"/>
<accession>A0A4W3H5E1</accession>
<feature type="region of interest" description="Disordered" evidence="6">
    <location>
        <begin position="1"/>
        <end position="28"/>
    </location>
</feature>
<dbReference type="InParanoid" id="A0A4W3H5E1"/>
<organism evidence="8 9">
    <name type="scientific">Callorhinchus milii</name>
    <name type="common">Ghost shark</name>
    <dbReference type="NCBI Taxonomy" id="7868"/>
    <lineage>
        <taxon>Eukaryota</taxon>
        <taxon>Metazoa</taxon>
        <taxon>Chordata</taxon>
        <taxon>Craniata</taxon>
        <taxon>Vertebrata</taxon>
        <taxon>Chondrichthyes</taxon>
        <taxon>Holocephali</taxon>
        <taxon>Chimaeriformes</taxon>
        <taxon>Callorhinchidae</taxon>
        <taxon>Callorhinchus</taxon>
    </lineage>
</organism>
<keyword evidence="7" id="KW-1133">Transmembrane helix</keyword>
<dbReference type="GO" id="GO:0005886">
    <property type="term" value="C:plasma membrane"/>
    <property type="evidence" value="ECO:0007669"/>
    <property type="project" value="UniProtKB-SubCell"/>
</dbReference>
<evidence type="ECO:0000256" key="2">
    <source>
        <dbReference type="ARBA" id="ARBA00022475"/>
    </source>
</evidence>
<feature type="transmembrane region" description="Helical" evidence="7">
    <location>
        <begin position="34"/>
        <end position="55"/>
    </location>
</feature>
<dbReference type="STRING" id="7868.ENSCMIP00000010570"/>
<dbReference type="GO" id="GO:0042923">
    <property type="term" value="F:neuropeptide binding"/>
    <property type="evidence" value="ECO:0007669"/>
    <property type="project" value="TreeGrafter"/>
</dbReference>
<keyword evidence="5" id="KW-0807">Transducer</keyword>
<feature type="transmembrane region" description="Helical" evidence="7">
    <location>
        <begin position="177"/>
        <end position="202"/>
    </location>
</feature>
<dbReference type="GO" id="GO:0043005">
    <property type="term" value="C:neuron projection"/>
    <property type="evidence" value="ECO:0007669"/>
    <property type="project" value="TreeGrafter"/>
</dbReference>
<evidence type="ECO:0000256" key="5">
    <source>
        <dbReference type="ARBA" id="ARBA00023224"/>
    </source>
</evidence>
<keyword evidence="2" id="KW-1003">Cell membrane</keyword>
<keyword evidence="4" id="KW-0675">Receptor</keyword>
<dbReference type="SUPFAM" id="SSF81321">
    <property type="entry name" value="Family A G protein-coupled receptor-like"/>
    <property type="match status" value="1"/>
</dbReference>
<dbReference type="PANTHER" id="PTHR24229">
    <property type="entry name" value="NEUROPEPTIDES RECEPTOR"/>
    <property type="match status" value="1"/>
</dbReference>
<dbReference type="PANTHER" id="PTHR24229:SF32">
    <property type="entry name" value="G-PROTEIN COUPLED RECEPTOR 149-RELATED"/>
    <property type="match status" value="1"/>
</dbReference>
<feature type="region of interest" description="Disordered" evidence="6">
    <location>
        <begin position="426"/>
        <end position="474"/>
    </location>
</feature>
<sequence length="681" mass="74595">MCVNCSRNHSSGWSPGSGEPQPELSPGQSPGHPVLFSLTLSLCLLTLPGSLYSLLRLLRAPRTCLTVLVASISLDDALSLVPCSMFLAMQWDRRGLPASLCQASALLYALQALANVLKSTLLLLYHQGVWAWAGWHWAPKLVLLSWVASLALSLLPLCGWGSFVPTPWGCLVNPQSSYTLLLVSVYALCLCALVLCSVPLTYRLLCSEEQERHLYPAYYRVSESVSLAAGPSTSEDPVEKTLKSLQGGGQAGSLSQLADTGVSGRPHSPEASVSPTNKVSFTQKRFSLILAVSKIVLWLPMMVMHHVTRLQSVSIDSLSFMLTLLATAVTPIFVLSEHWLQLPCGCIINCKRSVYTVASHPTRAKRRGFEFNLSFQQGYGIYKISQANSCNSEGCKTLSHHNLNAYLPEASKAPEDTRQYQGNAKIEISTSSPQAERAQARESVSQATEEKLPEQPGTAPPPSPQPRPAQEGDRKLELTDWEWCRSNSERTPRQRADGLSIPLCAFQGTVSLHAPTGKTLSLSTYEMSGKGQKIVPVSKKIEVYRSKSVGHEPSGTEASDFADTKVKIHLEVLEICDNEEALDTVSIVSNISQSSTHTRSPSLRYSRRENRFVSVDLGESASYSILIPTNNSSGDIISIPDTVEAHRQNSKRQHGDKSGYREEIQVLNEAYRQREEGSQQS</sequence>
<feature type="transmembrane region" description="Helical" evidence="7">
    <location>
        <begin position="317"/>
        <end position="335"/>
    </location>
</feature>
<evidence type="ECO:0000313" key="9">
    <source>
        <dbReference type="Proteomes" id="UP000314986"/>
    </source>
</evidence>
<reference evidence="8" key="4">
    <citation type="submission" date="2025-08" db="UniProtKB">
        <authorList>
            <consortium name="Ensembl"/>
        </authorList>
    </citation>
    <scope>IDENTIFICATION</scope>
</reference>
<dbReference type="Proteomes" id="UP000314986">
    <property type="component" value="Unassembled WGS sequence"/>
</dbReference>
<keyword evidence="7" id="KW-0472">Membrane</keyword>
<feature type="transmembrane region" description="Helical" evidence="7">
    <location>
        <begin position="286"/>
        <end position="305"/>
    </location>
</feature>
<evidence type="ECO:0000256" key="4">
    <source>
        <dbReference type="ARBA" id="ARBA00023170"/>
    </source>
</evidence>
<comment type="subcellular location">
    <subcellularLocation>
        <location evidence="1">Cell membrane</location>
        <topology evidence="1">Multi-pass membrane protein</topology>
    </subcellularLocation>
</comment>
<keyword evidence="7" id="KW-0812">Transmembrane</keyword>
<keyword evidence="9" id="KW-1185">Reference proteome</keyword>
<dbReference type="GO" id="GO:0007218">
    <property type="term" value="P:neuropeptide signaling pathway"/>
    <property type="evidence" value="ECO:0007669"/>
    <property type="project" value="TreeGrafter"/>
</dbReference>
<keyword evidence="3" id="KW-0297">G-protein coupled receptor</keyword>
<dbReference type="OMA" id="TKVVLWL"/>
<dbReference type="GeneTree" id="ENSGT00390000003715"/>